<gene>
    <name evidence="1" type="ORF">DFP97_11815</name>
</gene>
<comment type="caution">
    <text evidence="1">The sequence shown here is derived from an EMBL/GenBank/DDBJ whole genome shotgun (WGS) entry which is preliminary data.</text>
</comment>
<dbReference type="PROSITE" id="PS51257">
    <property type="entry name" value="PROKAR_LIPOPROTEIN"/>
    <property type="match status" value="1"/>
</dbReference>
<dbReference type="OrthoDB" id="2620705at2"/>
<evidence type="ECO:0000313" key="1">
    <source>
        <dbReference type="EMBL" id="RCW42186.1"/>
    </source>
</evidence>
<dbReference type="Proteomes" id="UP000252415">
    <property type="component" value="Unassembled WGS sequence"/>
</dbReference>
<evidence type="ECO:0008006" key="3">
    <source>
        <dbReference type="Google" id="ProtNLM"/>
    </source>
</evidence>
<evidence type="ECO:0000313" key="2">
    <source>
        <dbReference type="Proteomes" id="UP000252415"/>
    </source>
</evidence>
<dbReference type="RefSeq" id="WP_114383117.1">
    <property type="nucleotide sequence ID" value="NZ_QPJD01000018.1"/>
</dbReference>
<keyword evidence="2" id="KW-1185">Reference proteome</keyword>
<accession>A0A368VQE0</accession>
<proteinExistence type="predicted"/>
<protein>
    <recommendedName>
        <fullName evidence="3">Lipoprotein</fullName>
    </recommendedName>
</protein>
<sequence>MKFRIIIFMLAIVAFITGCTNSEKEEDKFTVENVIQAIQAEGPKLISKGQADDAFSNLNNVKPNVFNISNPIESSKPESISVYIFDSEKARIEGLKIFNQHIETAKLVSYPIVYEQKNALVIYFSSREKNTKFGEKIQTAMRKL</sequence>
<dbReference type="AlphaFoldDB" id="A0A368VQE0"/>
<dbReference type="EMBL" id="QPJD01000018">
    <property type="protein sequence ID" value="RCW42186.1"/>
    <property type="molecule type" value="Genomic_DNA"/>
</dbReference>
<reference evidence="1 2" key="1">
    <citation type="submission" date="2018-07" db="EMBL/GenBank/DDBJ databases">
        <title>Genomic Encyclopedia of Type Strains, Phase III (KMG-III): the genomes of soil and plant-associated and newly described type strains.</title>
        <authorList>
            <person name="Whitman W."/>
        </authorList>
    </citation>
    <scope>NUCLEOTIDE SEQUENCE [LARGE SCALE GENOMIC DNA]</scope>
    <source>
        <strain evidence="1 2">CECT 7506</strain>
    </source>
</reference>
<organism evidence="1 2">
    <name type="scientific">Paenibacillus prosopidis</name>
    <dbReference type="NCBI Taxonomy" id="630520"/>
    <lineage>
        <taxon>Bacteria</taxon>
        <taxon>Bacillati</taxon>
        <taxon>Bacillota</taxon>
        <taxon>Bacilli</taxon>
        <taxon>Bacillales</taxon>
        <taxon>Paenibacillaceae</taxon>
        <taxon>Paenibacillus</taxon>
    </lineage>
</organism>
<name>A0A368VQE0_9BACL</name>